<keyword evidence="3" id="KW-0645">Protease</keyword>
<dbReference type="AlphaFoldDB" id="A0A5B7DQV8"/>
<sequence>MKRFPPGAVANPRRPQPQEGTQPVVPLSSPGTPAPAPSEGLGDLSVHDTFCGSTPITDRFLLTAAHCVFDSDQPVRTVRLGELDFSREDEANARPVDYAVEQIIVHPDFE</sequence>
<dbReference type="InterPro" id="IPR018114">
    <property type="entry name" value="TRYPSIN_HIS"/>
</dbReference>
<keyword evidence="4" id="KW-1185">Reference proteome</keyword>
<dbReference type="GO" id="GO:0006508">
    <property type="term" value="P:proteolysis"/>
    <property type="evidence" value="ECO:0007669"/>
    <property type="project" value="UniProtKB-KW"/>
</dbReference>
<dbReference type="InterPro" id="IPR043504">
    <property type="entry name" value="Peptidase_S1_PA_chymotrypsin"/>
</dbReference>
<dbReference type="GO" id="GO:0004252">
    <property type="term" value="F:serine-type endopeptidase activity"/>
    <property type="evidence" value="ECO:0007669"/>
    <property type="project" value="InterPro"/>
</dbReference>
<dbReference type="OrthoDB" id="6357057at2759"/>
<accession>A0A5B7DQV8</accession>
<proteinExistence type="predicted"/>
<reference evidence="3 4" key="1">
    <citation type="submission" date="2019-05" db="EMBL/GenBank/DDBJ databases">
        <title>Another draft genome of Portunus trituberculatus and its Hox gene families provides insights of decapod evolution.</title>
        <authorList>
            <person name="Jeong J.-H."/>
            <person name="Song I."/>
            <person name="Kim S."/>
            <person name="Choi T."/>
            <person name="Kim D."/>
            <person name="Ryu S."/>
            <person name="Kim W."/>
        </authorList>
    </citation>
    <scope>NUCLEOTIDE SEQUENCE [LARGE SCALE GENOMIC DNA]</scope>
    <source>
        <tissue evidence="3">Muscle</tissue>
    </source>
</reference>
<dbReference type="Pfam" id="PF00089">
    <property type="entry name" value="Trypsin"/>
    <property type="match status" value="1"/>
</dbReference>
<dbReference type="Proteomes" id="UP000324222">
    <property type="component" value="Unassembled WGS sequence"/>
</dbReference>
<dbReference type="InterPro" id="IPR001254">
    <property type="entry name" value="Trypsin_dom"/>
</dbReference>
<organism evidence="3 4">
    <name type="scientific">Portunus trituberculatus</name>
    <name type="common">Swimming crab</name>
    <name type="synonym">Neptunus trituberculatus</name>
    <dbReference type="NCBI Taxonomy" id="210409"/>
    <lineage>
        <taxon>Eukaryota</taxon>
        <taxon>Metazoa</taxon>
        <taxon>Ecdysozoa</taxon>
        <taxon>Arthropoda</taxon>
        <taxon>Crustacea</taxon>
        <taxon>Multicrustacea</taxon>
        <taxon>Malacostraca</taxon>
        <taxon>Eumalacostraca</taxon>
        <taxon>Eucarida</taxon>
        <taxon>Decapoda</taxon>
        <taxon>Pleocyemata</taxon>
        <taxon>Brachyura</taxon>
        <taxon>Eubrachyura</taxon>
        <taxon>Portunoidea</taxon>
        <taxon>Portunidae</taxon>
        <taxon>Portuninae</taxon>
        <taxon>Portunus</taxon>
    </lineage>
</organism>
<dbReference type="SUPFAM" id="SSF50494">
    <property type="entry name" value="Trypsin-like serine proteases"/>
    <property type="match status" value="1"/>
</dbReference>
<evidence type="ECO:0000313" key="3">
    <source>
        <dbReference type="EMBL" id="MPC23383.1"/>
    </source>
</evidence>
<feature type="domain" description="Peptidase S1" evidence="2">
    <location>
        <begin position="44"/>
        <end position="109"/>
    </location>
</feature>
<feature type="region of interest" description="Disordered" evidence="1">
    <location>
        <begin position="1"/>
        <end position="44"/>
    </location>
</feature>
<comment type="caution">
    <text evidence="3">The sequence shown here is derived from an EMBL/GenBank/DDBJ whole genome shotgun (WGS) entry which is preliminary data.</text>
</comment>
<evidence type="ECO:0000259" key="2">
    <source>
        <dbReference type="Pfam" id="PF00089"/>
    </source>
</evidence>
<dbReference type="InterPro" id="IPR009003">
    <property type="entry name" value="Peptidase_S1_PA"/>
</dbReference>
<name>A0A5B7DQV8_PORTR</name>
<dbReference type="Gene3D" id="2.40.10.10">
    <property type="entry name" value="Trypsin-like serine proteases"/>
    <property type="match status" value="1"/>
</dbReference>
<evidence type="ECO:0000256" key="1">
    <source>
        <dbReference type="SAM" id="MobiDB-lite"/>
    </source>
</evidence>
<dbReference type="EMBL" id="VSRR010001200">
    <property type="protein sequence ID" value="MPC23383.1"/>
    <property type="molecule type" value="Genomic_DNA"/>
</dbReference>
<keyword evidence="3" id="KW-0378">Hydrolase</keyword>
<evidence type="ECO:0000313" key="4">
    <source>
        <dbReference type="Proteomes" id="UP000324222"/>
    </source>
</evidence>
<protein>
    <submittedName>
        <fullName evidence="3">Venom serine protease 34</fullName>
    </submittedName>
</protein>
<dbReference type="PROSITE" id="PS00134">
    <property type="entry name" value="TRYPSIN_HIS"/>
    <property type="match status" value="1"/>
</dbReference>
<gene>
    <name evidence="3" type="primary">SP34_1</name>
    <name evidence="3" type="ORF">E2C01_016427</name>
</gene>